<accession>A0ACB9D471</accession>
<reference evidence="1 2" key="2">
    <citation type="journal article" date="2022" name="Mol. Ecol. Resour.">
        <title>The genomes of chicory, endive, great burdock and yacon provide insights into Asteraceae paleo-polyploidization history and plant inulin production.</title>
        <authorList>
            <person name="Fan W."/>
            <person name="Wang S."/>
            <person name="Wang H."/>
            <person name="Wang A."/>
            <person name="Jiang F."/>
            <person name="Liu H."/>
            <person name="Zhao H."/>
            <person name="Xu D."/>
            <person name="Zhang Y."/>
        </authorList>
    </citation>
    <scope>NUCLEOTIDE SEQUENCE [LARGE SCALE GENOMIC DNA]</scope>
    <source>
        <strain evidence="2">cv. Yunnan</strain>
        <tissue evidence="1">Leaves</tissue>
    </source>
</reference>
<dbReference type="EMBL" id="CM042037">
    <property type="protein sequence ID" value="KAI3741397.1"/>
    <property type="molecule type" value="Genomic_DNA"/>
</dbReference>
<protein>
    <submittedName>
        <fullName evidence="1">Uncharacterized protein</fullName>
    </submittedName>
</protein>
<name>A0ACB9D471_9ASTR</name>
<organism evidence="1 2">
    <name type="scientific">Smallanthus sonchifolius</name>
    <dbReference type="NCBI Taxonomy" id="185202"/>
    <lineage>
        <taxon>Eukaryota</taxon>
        <taxon>Viridiplantae</taxon>
        <taxon>Streptophyta</taxon>
        <taxon>Embryophyta</taxon>
        <taxon>Tracheophyta</taxon>
        <taxon>Spermatophyta</taxon>
        <taxon>Magnoliopsida</taxon>
        <taxon>eudicotyledons</taxon>
        <taxon>Gunneridae</taxon>
        <taxon>Pentapetalae</taxon>
        <taxon>asterids</taxon>
        <taxon>campanulids</taxon>
        <taxon>Asterales</taxon>
        <taxon>Asteraceae</taxon>
        <taxon>Asteroideae</taxon>
        <taxon>Heliantheae alliance</taxon>
        <taxon>Millerieae</taxon>
        <taxon>Smallanthus</taxon>
    </lineage>
</organism>
<gene>
    <name evidence="1" type="ORF">L1987_59069</name>
</gene>
<dbReference type="Proteomes" id="UP001056120">
    <property type="component" value="Linkage Group LG20"/>
</dbReference>
<keyword evidence="2" id="KW-1185">Reference proteome</keyword>
<evidence type="ECO:0000313" key="1">
    <source>
        <dbReference type="EMBL" id="KAI3741397.1"/>
    </source>
</evidence>
<sequence length="103" mass="12128">MIYLILQGLYIFAGYAFVYFEDERDAEVAIHGLDNTPFGYDRRKLSVEWARGERGRQCDGSKSMANQRPTKTLFIINFDPIRTRVRDIEKHFEPYGKVLHVRI</sequence>
<comment type="caution">
    <text evidence="1">The sequence shown here is derived from an EMBL/GenBank/DDBJ whole genome shotgun (WGS) entry which is preliminary data.</text>
</comment>
<proteinExistence type="predicted"/>
<evidence type="ECO:0000313" key="2">
    <source>
        <dbReference type="Proteomes" id="UP001056120"/>
    </source>
</evidence>
<reference evidence="2" key="1">
    <citation type="journal article" date="2022" name="Mol. Ecol. Resour.">
        <title>The genomes of chicory, endive, great burdock and yacon provide insights into Asteraceae palaeo-polyploidization history and plant inulin production.</title>
        <authorList>
            <person name="Fan W."/>
            <person name="Wang S."/>
            <person name="Wang H."/>
            <person name="Wang A."/>
            <person name="Jiang F."/>
            <person name="Liu H."/>
            <person name="Zhao H."/>
            <person name="Xu D."/>
            <person name="Zhang Y."/>
        </authorList>
    </citation>
    <scope>NUCLEOTIDE SEQUENCE [LARGE SCALE GENOMIC DNA]</scope>
    <source>
        <strain evidence="2">cv. Yunnan</strain>
    </source>
</reference>